<proteinExistence type="predicted"/>
<dbReference type="AlphaFoldDB" id="A0A6S6T4K7"/>
<dbReference type="EMBL" id="CACVAQ010000177">
    <property type="protein sequence ID" value="CAA6811525.1"/>
    <property type="molecule type" value="Genomic_DNA"/>
</dbReference>
<protein>
    <submittedName>
        <fullName evidence="1">Uncharacterized protein</fullName>
    </submittedName>
</protein>
<sequence length="146" mass="16165">MITQIKYSFFILILFILTLTTSCLDQGMMSASLIDTVEAKSVTNDLVNRSTQHMENALKEDSRASLSVIYTGDLDALLLDESSSLYQAITMYQLDLGASFEIDENMKGITLSSLIKMEDPIRVGKEISMGESILMVEVKQHADSAL</sequence>
<gene>
    <name evidence="1" type="ORF">HELGO_WM14824</name>
</gene>
<reference evidence="1" key="1">
    <citation type="submission" date="2020-01" db="EMBL/GenBank/DDBJ databases">
        <authorList>
            <person name="Meier V. D."/>
            <person name="Meier V D."/>
        </authorList>
    </citation>
    <scope>NUCLEOTIDE SEQUENCE</scope>
    <source>
        <strain evidence="1">HLG_WM_MAG_10</strain>
    </source>
</reference>
<accession>A0A6S6T4K7</accession>
<name>A0A6S6T4K7_9BACT</name>
<dbReference type="PROSITE" id="PS51257">
    <property type="entry name" value="PROKAR_LIPOPROTEIN"/>
    <property type="match status" value="1"/>
</dbReference>
<organism evidence="1">
    <name type="scientific">uncultured Aureispira sp</name>
    <dbReference type="NCBI Taxonomy" id="1331704"/>
    <lineage>
        <taxon>Bacteria</taxon>
        <taxon>Pseudomonadati</taxon>
        <taxon>Bacteroidota</taxon>
        <taxon>Saprospiria</taxon>
        <taxon>Saprospirales</taxon>
        <taxon>Saprospiraceae</taxon>
        <taxon>Aureispira</taxon>
        <taxon>environmental samples</taxon>
    </lineage>
</organism>
<evidence type="ECO:0000313" key="1">
    <source>
        <dbReference type="EMBL" id="CAA6811525.1"/>
    </source>
</evidence>